<feature type="transmembrane region" description="Helical" evidence="10">
    <location>
        <begin position="630"/>
        <end position="648"/>
    </location>
</feature>
<dbReference type="InterPro" id="IPR039798">
    <property type="entry name" value="Sulfhydryl_oxidase"/>
</dbReference>
<protein>
    <recommendedName>
        <fullName evidence="10">Sulfhydryl oxidase</fullName>
        <ecNumber evidence="10">1.8.3.2</ecNumber>
    </recommendedName>
</protein>
<keyword evidence="3 10" id="KW-0285">Flavoprotein</keyword>
<dbReference type="InterPro" id="IPR040986">
    <property type="entry name" value="QSOX_FAD-bd_dom"/>
</dbReference>
<evidence type="ECO:0000256" key="6">
    <source>
        <dbReference type="ARBA" id="ARBA00023002"/>
    </source>
</evidence>
<dbReference type="InterPro" id="IPR036249">
    <property type="entry name" value="Thioredoxin-like_sf"/>
</dbReference>
<dbReference type="FunFam" id="1.20.120.310:FF:000001">
    <property type="entry name" value="Sulfhydryl oxidase"/>
    <property type="match status" value="1"/>
</dbReference>
<evidence type="ECO:0000256" key="7">
    <source>
        <dbReference type="ARBA" id="ARBA00023157"/>
    </source>
</evidence>
<dbReference type="GO" id="GO:0006457">
    <property type="term" value="P:protein folding"/>
    <property type="evidence" value="ECO:0007669"/>
    <property type="project" value="TreeGrafter"/>
</dbReference>
<dbReference type="SUPFAM" id="SSF52833">
    <property type="entry name" value="Thioredoxin-like"/>
    <property type="match status" value="1"/>
</dbReference>
<evidence type="ECO:0000259" key="13">
    <source>
        <dbReference type="PROSITE" id="PS51352"/>
    </source>
</evidence>
<comment type="cofactor">
    <cofactor evidence="1 10">
        <name>FAD</name>
        <dbReference type="ChEBI" id="CHEBI:57692"/>
    </cofactor>
</comment>
<dbReference type="Pfam" id="PF04777">
    <property type="entry name" value="Evr1_Alr"/>
    <property type="match status" value="1"/>
</dbReference>
<dbReference type="EMBL" id="GANO01003101">
    <property type="protein sequence ID" value="JAB56770.1"/>
    <property type="molecule type" value="mRNA"/>
</dbReference>
<feature type="domain" description="ERV/ALR sulfhydryl oxidase" evidence="12">
    <location>
        <begin position="433"/>
        <end position="535"/>
    </location>
</feature>
<dbReference type="Gene3D" id="1.20.120.1960">
    <property type="entry name" value="QSOX sulfhydryl oxidase domain"/>
    <property type="match status" value="1"/>
</dbReference>
<comment type="similarity">
    <text evidence="2">Belongs to the quiescin-sulfhydryl oxidase (QSOX) family.</text>
</comment>
<feature type="signal peptide" evidence="11">
    <location>
        <begin position="1"/>
        <end position="30"/>
    </location>
</feature>
<organism evidence="14">
    <name type="scientific">Corethrella appendiculata</name>
    <dbReference type="NCBI Taxonomy" id="1370023"/>
    <lineage>
        <taxon>Eukaryota</taxon>
        <taxon>Metazoa</taxon>
        <taxon>Ecdysozoa</taxon>
        <taxon>Arthropoda</taxon>
        <taxon>Hexapoda</taxon>
        <taxon>Insecta</taxon>
        <taxon>Pterygota</taxon>
        <taxon>Neoptera</taxon>
        <taxon>Endopterygota</taxon>
        <taxon>Diptera</taxon>
        <taxon>Nematocera</taxon>
        <taxon>Culicoidea</taxon>
        <taxon>Chaoboridae</taxon>
        <taxon>Corethrella</taxon>
    </lineage>
</organism>
<keyword evidence="7" id="KW-1015">Disulfide bond</keyword>
<dbReference type="AlphaFoldDB" id="U5EST8"/>
<keyword evidence="10" id="KW-0472">Membrane</keyword>
<dbReference type="Gene3D" id="3.40.30.10">
    <property type="entry name" value="Glutaredoxin"/>
    <property type="match status" value="2"/>
</dbReference>
<sequence length="665" mass="77075">MIFKLNFVISILFLLNFVIFSSINFVNVSAAPNELSIYEKIKYKRQIDEQNDGLYDSKDKVISLTAKTLKSTVFNQPYGSLVEFYNSFCGFCRRFAPIYKKIAEDLNGWKRILIVTAIDCAKDENNAICREFEVMAYPTIRYFSPHYLDGQQKIGKQYRGHSEDELMYQLLGDIQTSKSTTKFWPNLNLFNDTDKRKIFIDDSDDSSIDNEHIKFAFLINENETDSLIGRQVILDLFGYKGFIVRRRKDFDEGNNVLVIERSTGEFEDLGVGYFERNEIVKTIKEYLKEKSINLEQIVTEKSVQLSQKQSTTQTYDGIDDKLDEVILNNVKSMKGKIFQSDLEQAVRFTLFHEVAQFAKIDGRRLTALQQFIAVLVRYFPFGSDGKKFLNDVQDFVMNAGEEIDGHKFLEKLQEFKANRKVFSSNRWVGCASNKPGLRRFPCSLWTLFHFLTVQAAEKEISNDPLEILQAMHGYVRHFFGCTDCSQHFQQMAVKNRIWNVTSKDDAVLWLWSSHNEVNKRLSKDATEDPDFPKIQFPSREMCPACRRKILTNHHNHHQYPIEDENSGNVEWNLVEILSYLKSMYAATNVSRFGVNDDQALPAPAALKSGDVYTNRIFGNVLNDMDIRMGVLLYIFCICMMFLAVKLILKRGYRKKLYIHDLLGKV</sequence>
<dbReference type="InterPro" id="IPR017905">
    <property type="entry name" value="ERV/ALR_sulphydryl_oxidase"/>
</dbReference>
<dbReference type="PANTHER" id="PTHR22897">
    <property type="entry name" value="QUIESCIN Q6-RELATED SULFHYDRYL OXIDASE"/>
    <property type="match status" value="1"/>
</dbReference>
<evidence type="ECO:0000256" key="10">
    <source>
        <dbReference type="RuleBase" id="RU371123"/>
    </source>
</evidence>
<dbReference type="PROSITE" id="PS51324">
    <property type="entry name" value="ERV_ALR"/>
    <property type="match status" value="1"/>
</dbReference>
<name>U5EST8_9DIPT</name>
<dbReference type="InterPro" id="IPR036774">
    <property type="entry name" value="ERV/ALR_sulphydryl_oxid_sf"/>
</dbReference>
<dbReference type="PANTHER" id="PTHR22897:SF8">
    <property type="entry name" value="SULFHYDRYL OXIDASE"/>
    <property type="match status" value="1"/>
</dbReference>
<evidence type="ECO:0000256" key="1">
    <source>
        <dbReference type="ARBA" id="ARBA00001974"/>
    </source>
</evidence>
<keyword evidence="4 11" id="KW-0732">Signal</keyword>
<dbReference type="Gene3D" id="1.20.120.310">
    <property type="entry name" value="ERV/ALR sulfhydryl oxidase domain"/>
    <property type="match status" value="1"/>
</dbReference>
<evidence type="ECO:0000256" key="11">
    <source>
        <dbReference type="SAM" id="SignalP"/>
    </source>
</evidence>
<dbReference type="InterPro" id="IPR042568">
    <property type="entry name" value="QSOX_FAD-bd_sf"/>
</dbReference>
<comment type="catalytic activity">
    <reaction evidence="9 10">
        <text>2 R'C(R)SH + O2 = R'C(R)S-S(R)CR' + H2O2</text>
        <dbReference type="Rhea" id="RHEA:17357"/>
        <dbReference type="ChEBI" id="CHEBI:15379"/>
        <dbReference type="ChEBI" id="CHEBI:16240"/>
        <dbReference type="ChEBI" id="CHEBI:16520"/>
        <dbReference type="ChEBI" id="CHEBI:17412"/>
        <dbReference type="EC" id="1.8.3.2"/>
    </reaction>
</comment>
<evidence type="ECO:0000259" key="12">
    <source>
        <dbReference type="PROSITE" id="PS51324"/>
    </source>
</evidence>
<dbReference type="EC" id="1.8.3.2" evidence="10"/>
<accession>U5EST8</accession>
<keyword evidence="6 10" id="KW-0560">Oxidoreductase</keyword>
<keyword evidence="5 10" id="KW-0274">FAD</keyword>
<reference evidence="14" key="1">
    <citation type="journal article" date="2014" name="Insect Biochem. Mol. Biol.">
        <title>An insight into the sialome of the frog biting fly, Corethrella appendiculata.</title>
        <authorList>
            <person name="Ribeiro J.M.C."/>
            <person name="Chagas A.C."/>
            <person name="Pham V.M."/>
            <person name="Lounibos L.P."/>
            <person name="Calvo E."/>
        </authorList>
    </citation>
    <scope>NUCLEOTIDE SEQUENCE</scope>
    <source>
        <tissue evidence="14">Salivary glands</tissue>
    </source>
</reference>
<dbReference type="InterPro" id="IPR013766">
    <property type="entry name" value="Thioredoxin_domain"/>
</dbReference>
<dbReference type="PROSITE" id="PS51352">
    <property type="entry name" value="THIOREDOXIN_2"/>
    <property type="match status" value="1"/>
</dbReference>
<evidence type="ECO:0000256" key="2">
    <source>
        <dbReference type="ARBA" id="ARBA00006041"/>
    </source>
</evidence>
<dbReference type="CDD" id="cd02992">
    <property type="entry name" value="PDI_a_QSOX"/>
    <property type="match status" value="1"/>
</dbReference>
<evidence type="ECO:0000256" key="9">
    <source>
        <dbReference type="ARBA" id="ARBA00048864"/>
    </source>
</evidence>
<keyword evidence="10" id="KW-1133">Transmembrane helix</keyword>
<evidence type="ECO:0000313" key="14">
    <source>
        <dbReference type="EMBL" id="JAB56770.1"/>
    </source>
</evidence>
<keyword evidence="8" id="KW-0325">Glycoprotein</keyword>
<dbReference type="GO" id="GO:0016971">
    <property type="term" value="F:flavin-dependent sulfhydryl oxidase activity"/>
    <property type="evidence" value="ECO:0007669"/>
    <property type="project" value="InterPro"/>
</dbReference>
<evidence type="ECO:0000256" key="8">
    <source>
        <dbReference type="ARBA" id="ARBA00023180"/>
    </source>
</evidence>
<feature type="chain" id="PRO_5004659824" description="Sulfhydryl oxidase" evidence="11">
    <location>
        <begin position="31"/>
        <end position="665"/>
    </location>
</feature>
<dbReference type="FunFam" id="1.20.120.1960:FF:000001">
    <property type="entry name" value="Sulfhydryl oxidase"/>
    <property type="match status" value="1"/>
</dbReference>
<evidence type="ECO:0000256" key="3">
    <source>
        <dbReference type="ARBA" id="ARBA00022630"/>
    </source>
</evidence>
<dbReference type="GO" id="GO:0003756">
    <property type="term" value="F:protein disulfide isomerase activity"/>
    <property type="evidence" value="ECO:0007669"/>
    <property type="project" value="TreeGrafter"/>
</dbReference>
<dbReference type="Pfam" id="PF18371">
    <property type="entry name" value="FAD_SOX"/>
    <property type="match status" value="1"/>
</dbReference>
<keyword evidence="10" id="KW-0812">Transmembrane</keyword>
<dbReference type="Pfam" id="PF00085">
    <property type="entry name" value="Thioredoxin"/>
    <property type="match status" value="1"/>
</dbReference>
<dbReference type="SUPFAM" id="SSF69000">
    <property type="entry name" value="FAD-dependent thiol oxidase"/>
    <property type="match status" value="1"/>
</dbReference>
<evidence type="ECO:0000256" key="5">
    <source>
        <dbReference type="ARBA" id="ARBA00022827"/>
    </source>
</evidence>
<dbReference type="GO" id="GO:0005615">
    <property type="term" value="C:extracellular space"/>
    <property type="evidence" value="ECO:0007669"/>
    <property type="project" value="TreeGrafter"/>
</dbReference>
<dbReference type="GO" id="GO:0000139">
    <property type="term" value="C:Golgi membrane"/>
    <property type="evidence" value="ECO:0007669"/>
    <property type="project" value="TreeGrafter"/>
</dbReference>
<proteinExistence type="evidence at transcript level"/>
<feature type="domain" description="Thioredoxin" evidence="13">
    <location>
        <begin position="55"/>
        <end position="176"/>
    </location>
</feature>
<evidence type="ECO:0000256" key="4">
    <source>
        <dbReference type="ARBA" id="ARBA00022729"/>
    </source>
</evidence>